<dbReference type="EMBL" id="AMZH03001062">
    <property type="protein sequence ID" value="RRT80783.1"/>
    <property type="molecule type" value="Genomic_DNA"/>
</dbReference>
<feature type="signal peptide" evidence="1">
    <location>
        <begin position="1"/>
        <end position="19"/>
    </location>
</feature>
<keyword evidence="1" id="KW-0732">Signal</keyword>
<name>A0A427AX09_ENSVE</name>
<evidence type="ECO:0000313" key="2">
    <source>
        <dbReference type="EMBL" id="RRT80783.1"/>
    </source>
</evidence>
<accession>A0A427AX09</accession>
<sequence>MLCCLFIPLLNLFVKDRYANEPSIQKFTKIAALLPRKTIRDVALRCQWMINKENGKRRKVEENYATKKVKDMKLIVSVLNAEILRLLDENDGCLRVIARNLNGGMVYRYADDATREGRRKKREKRRENLEFRRLSPSTISIQCHPPSLDVAYEKTLPPPLLLVASNKKTTFFSLSEVTRRRGGDVAGAMSSTTDRCTDMAAWEHSTGPGGLTSYAHTFSPETIKMIKVPQQYNPCVLH</sequence>
<dbReference type="PANTHER" id="PTHR14000:SF6">
    <property type="entry name" value="OS02G0631200 PROTEIN"/>
    <property type="match status" value="1"/>
</dbReference>
<comment type="caution">
    <text evidence="2">The sequence shown here is derived from an EMBL/GenBank/DDBJ whole genome shotgun (WGS) entry which is preliminary data.</text>
</comment>
<evidence type="ECO:0000313" key="3">
    <source>
        <dbReference type="Proteomes" id="UP000287651"/>
    </source>
</evidence>
<dbReference type="PANTHER" id="PTHR14000">
    <property type="entry name" value="FINGER CCCH DOMAIN PROTEIN, PUTATIVE (DUF3755)-RELATED"/>
    <property type="match status" value="1"/>
</dbReference>
<dbReference type="AlphaFoldDB" id="A0A427AX09"/>
<dbReference type="Proteomes" id="UP000287651">
    <property type="component" value="Unassembled WGS sequence"/>
</dbReference>
<feature type="chain" id="PRO_5019155410" evidence="1">
    <location>
        <begin position="20"/>
        <end position="238"/>
    </location>
</feature>
<protein>
    <submittedName>
        <fullName evidence="2">Uncharacterized protein</fullName>
    </submittedName>
</protein>
<proteinExistence type="predicted"/>
<gene>
    <name evidence="2" type="ORF">B296_00020643</name>
</gene>
<organism evidence="2 3">
    <name type="scientific">Ensete ventricosum</name>
    <name type="common">Abyssinian banana</name>
    <name type="synonym">Musa ensete</name>
    <dbReference type="NCBI Taxonomy" id="4639"/>
    <lineage>
        <taxon>Eukaryota</taxon>
        <taxon>Viridiplantae</taxon>
        <taxon>Streptophyta</taxon>
        <taxon>Embryophyta</taxon>
        <taxon>Tracheophyta</taxon>
        <taxon>Spermatophyta</taxon>
        <taxon>Magnoliopsida</taxon>
        <taxon>Liliopsida</taxon>
        <taxon>Zingiberales</taxon>
        <taxon>Musaceae</taxon>
        <taxon>Ensete</taxon>
    </lineage>
</organism>
<reference evidence="2 3" key="1">
    <citation type="journal article" date="2014" name="Agronomy (Basel)">
        <title>A Draft Genome Sequence for Ensete ventricosum, the Drought-Tolerant Tree Against Hunger.</title>
        <authorList>
            <person name="Harrison J."/>
            <person name="Moore K.A."/>
            <person name="Paszkiewicz K."/>
            <person name="Jones T."/>
            <person name="Grant M."/>
            <person name="Ambacheew D."/>
            <person name="Muzemil S."/>
            <person name="Studholme D.J."/>
        </authorList>
    </citation>
    <scope>NUCLEOTIDE SEQUENCE [LARGE SCALE GENOMIC DNA]</scope>
</reference>
<evidence type="ECO:0000256" key="1">
    <source>
        <dbReference type="SAM" id="SignalP"/>
    </source>
</evidence>